<reference evidence="2 3" key="1">
    <citation type="submission" date="2022-03" db="EMBL/GenBank/DDBJ databases">
        <title>Streptomyces yunnanensis P86,complete genome.</title>
        <authorList>
            <person name="Chen S."/>
            <person name="Zhang Q."/>
        </authorList>
    </citation>
    <scope>NUCLEOTIDE SEQUENCE [LARGE SCALE GENOMIC DNA]</scope>
    <source>
        <strain evidence="2 3">P86</strain>
    </source>
</reference>
<accession>A0ABY8A1U1</accession>
<name>A0ABY8A1U1_9ACTN</name>
<dbReference type="RefSeq" id="WP_275306604.1">
    <property type="nucleotide sequence ID" value="NZ_CP095749.1"/>
</dbReference>
<feature type="compositionally biased region" description="Pro residues" evidence="1">
    <location>
        <begin position="33"/>
        <end position="53"/>
    </location>
</feature>
<evidence type="ECO:0000256" key="1">
    <source>
        <dbReference type="SAM" id="MobiDB-lite"/>
    </source>
</evidence>
<protein>
    <submittedName>
        <fullName evidence="2">Uncharacterized protein</fullName>
    </submittedName>
</protein>
<evidence type="ECO:0000313" key="2">
    <source>
        <dbReference type="EMBL" id="WEB38888.1"/>
    </source>
</evidence>
<gene>
    <name evidence="2" type="ORF">MOV08_05935</name>
</gene>
<feature type="compositionally biased region" description="Low complexity" evidence="1">
    <location>
        <begin position="22"/>
        <end position="32"/>
    </location>
</feature>
<sequence>MTPEPNHVPPKPTPPPLPTVPTLPTAPAAAMPPRGPASPAPGGPHGPEPPGGPPAALARLDALYARPFPERREHTATGTSGPGFHMARLWASGPLWDVDPADAAAARDQCVEELAALVALVSARHGEPVVHDLAEALERSAMGLPVPPPLELLSALVPRVHAWPDDGRWIAVGAGRPEFGQPCQVVGVIAEGPLPGGG</sequence>
<feature type="region of interest" description="Disordered" evidence="1">
    <location>
        <begin position="1"/>
        <end position="56"/>
    </location>
</feature>
<evidence type="ECO:0000313" key="3">
    <source>
        <dbReference type="Proteomes" id="UP001218629"/>
    </source>
</evidence>
<feature type="compositionally biased region" description="Pro residues" evidence="1">
    <location>
        <begin position="1"/>
        <end position="21"/>
    </location>
</feature>
<dbReference type="Proteomes" id="UP001218629">
    <property type="component" value="Chromosome"/>
</dbReference>
<proteinExistence type="predicted"/>
<dbReference type="EMBL" id="CP095749">
    <property type="protein sequence ID" value="WEB38888.1"/>
    <property type="molecule type" value="Genomic_DNA"/>
</dbReference>
<organism evidence="2 3">
    <name type="scientific">Streptomyces yunnanensis</name>
    <dbReference type="NCBI Taxonomy" id="156453"/>
    <lineage>
        <taxon>Bacteria</taxon>
        <taxon>Bacillati</taxon>
        <taxon>Actinomycetota</taxon>
        <taxon>Actinomycetes</taxon>
        <taxon>Kitasatosporales</taxon>
        <taxon>Streptomycetaceae</taxon>
        <taxon>Streptomyces</taxon>
    </lineage>
</organism>
<keyword evidence="3" id="KW-1185">Reference proteome</keyword>